<dbReference type="GO" id="GO:0031160">
    <property type="term" value="C:spore wall"/>
    <property type="evidence" value="ECO:0007669"/>
    <property type="project" value="InterPro"/>
</dbReference>
<protein>
    <recommendedName>
        <fullName evidence="1">Spore coat protein X/V domain-containing protein</fullName>
    </recommendedName>
</protein>
<feature type="domain" description="Spore coat protein X/V" evidence="1">
    <location>
        <begin position="99"/>
        <end position="156"/>
    </location>
</feature>
<dbReference type="Proteomes" id="UP000074108">
    <property type="component" value="Unassembled WGS sequence"/>
</dbReference>
<feature type="domain" description="Spore coat protein X/V" evidence="1">
    <location>
        <begin position="37"/>
        <end position="92"/>
    </location>
</feature>
<dbReference type="PATRIC" id="fig|1150625.3.peg.1590"/>
<reference evidence="2 3" key="1">
    <citation type="journal article" date="2016" name="Front. Microbiol.">
        <title>Microevolution Analysis of Bacillus coahuilensis Unveils Differences in Phosphorus Acquisition Strategies and Their Regulation.</title>
        <authorList>
            <person name="Gomez-Lunar Z."/>
            <person name="Hernandez-Gonzalez I."/>
            <person name="Rodriguez-Torres M.D."/>
            <person name="Souza V."/>
            <person name="Olmedo-Alvarez G."/>
        </authorList>
    </citation>
    <scope>NUCLEOTIDE SEQUENCE [LARGE SCALE GENOMIC DNA]</scope>
    <source>
        <strain evidence="3">p1.1.43</strain>
    </source>
</reference>
<dbReference type="Pfam" id="PF07552">
    <property type="entry name" value="Coat_X"/>
    <property type="match status" value="2"/>
</dbReference>
<comment type="caution">
    <text evidence="2">The sequence shown here is derived from an EMBL/GenBank/DDBJ whole genome shotgun (WGS) entry which is preliminary data.</text>
</comment>
<dbReference type="EMBL" id="LDYG01000028">
    <property type="protein sequence ID" value="KUP06390.1"/>
    <property type="molecule type" value="Genomic_DNA"/>
</dbReference>
<name>A0A147K868_9BACI</name>
<dbReference type="AlphaFoldDB" id="A0A147K868"/>
<accession>A0A147K868</accession>
<dbReference type="STRING" id="1150625.Q75_07550"/>
<organism evidence="2 3">
    <name type="scientific">Bacillus coahuilensis p1.1.43</name>
    <dbReference type="NCBI Taxonomy" id="1150625"/>
    <lineage>
        <taxon>Bacteria</taxon>
        <taxon>Bacillati</taxon>
        <taxon>Bacillota</taxon>
        <taxon>Bacilli</taxon>
        <taxon>Bacillales</taxon>
        <taxon>Bacillaceae</taxon>
        <taxon>Bacillus</taxon>
    </lineage>
</organism>
<dbReference type="RefSeq" id="WP_010172889.1">
    <property type="nucleotide sequence ID" value="NZ_LDYG01000028.1"/>
</dbReference>
<sequence length="157" mass="17216">MNRLEGYGEWSAFDGASRHPMKAAAAPTACRNDDEGVFSNLDQAELVEQASKELIVIRNSANIDVRTTDTQVALSLQAALQVAIALVINLTILDSSRAEKVTQDLLQLTQLRQSNKQSIVIENSCDVEVRTEDTDIVLSIQLLLQILLTIVVVLDIL</sequence>
<dbReference type="GO" id="GO:0030435">
    <property type="term" value="P:sporulation resulting in formation of a cellular spore"/>
    <property type="evidence" value="ECO:0007669"/>
    <property type="project" value="InterPro"/>
</dbReference>
<evidence type="ECO:0000313" key="2">
    <source>
        <dbReference type="EMBL" id="KUP06390.1"/>
    </source>
</evidence>
<keyword evidence="3" id="KW-1185">Reference proteome</keyword>
<dbReference type="InterPro" id="IPR011428">
    <property type="entry name" value="Spore_coat_X/V"/>
</dbReference>
<gene>
    <name evidence="2" type="ORF">Q75_07550</name>
</gene>
<proteinExistence type="predicted"/>
<evidence type="ECO:0000313" key="3">
    <source>
        <dbReference type="Proteomes" id="UP000074108"/>
    </source>
</evidence>
<evidence type="ECO:0000259" key="1">
    <source>
        <dbReference type="Pfam" id="PF07552"/>
    </source>
</evidence>